<proteinExistence type="inferred from homology"/>
<keyword evidence="6 7" id="KW-0460">Magnesium</keyword>
<gene>
    <name evidence="9" type="ORF">GP473_05010</name>
</gene>
<feature type="binding site" evidence="7">
    <location>
        <position position="132"/>
    </location>
    <ligand>
        <name>Mg(2+)</name>
        <dbReference type="ChEBI" id="CHEBI:18420"/>
        <label>1</label>
        <note>catalytic</note>
    </ligand>
</feature>
<dbReference type="EMBL" id="CP046883">
    <property type="protein sequence ID" value="QNH96101.1"/>
    <property type="molecule type" value="Genomic_DNA"/>
</dbReference>
<feature type="binding site" evidence="7">
    <location>
        <position position="285"/>
    </location>
    <ligand>
        <name>Mg(2+)</name>
        <dbReference type="ChEBI" id="CHEBI:18420"/>
        <label>1</label>
        <note>catalytic</note>
    </ligand>
</feature>
<evidence type="ECO:0000256" key="6">
    <source>
        <dbReference type="ARBA" id="ARBA00022842"/>
    </source>
</evidence>
<dbReference type="InterPro" id="IPR020583">
    <property type="entry name" value="Inositol_monoP_metal-BS"/>
</dbReference>
<dbReference type="Gene3D" id="3.30.540.10">
    <property type="entry name" value="Fructose-1,6-Bisphosphatase, subunit A, domain 1"/>
    <property type="match status" value="1"/>
</dbReference>
<dbReference type="AlphaFoldDB" id="A0A7G7YNN1"/>
<comment type="catalytic activity">
    <reaction evidence="1 8">
        <text>a myo-inositol phosphate + H2O = myo-inositol + phosphate</text>
        <dbReference type="Rhea" id="RHEA:24056"/>
        <dbReference type="ChEBI" id="CHEBI:15377"/>
        <dbReference type="ChEBI" id="CHEBI:17268"/>
        <dbReference type="ChEBI" id="CHEBI:43474"/>
        <dbReference type="ChEBI" id="CHEBI:84139"/>
        <dbReference type="EC" id="3.1.3.25"/>
    </reaction>
</comment>
<dbReference type="Proteomes" id="UP000515275">
    <property type="component" value="Chromosome"/>
</dbReference>
<protein>
    <recommendedName>
        <fullName evidence="8">Inositol-1-monophosphatase</fullName>
        <ecNumber evidence="8">3.1.3.25</ecNumber>
    </recommendedName>
</protein>
<evidence type="ECO:0000256" key="1">
    <source>
        <dbReference type="ARBA" id="ARBA00001033"/>
    </source>
</evidence>
<dbReference type="CDD" id="cd01639">
    <property type="entry name" value="IMPase"/>
    <property type="match status" value="1"/>
</dbReference>
<feature type="binding site" evidence="7">
    <location>
        <position position="105"/>
    </location>
    <ligand>
        <name>Mg(2+)</name>
        <dbReference type="ChEBI" id="CHEBI:18420"/>
        <label>1</label>
        <note>catalytic</note>
    </ligand>
</feature>
<evidence type="ECO:0000256" key="2">
    <source>
        <dbReference type="ARBA" id="ARBA00001946"/>
    </source>
</evidence>
<evidence type="ECO:0000313" key="9">
    <source>
        <dbReference type="EMBL" id="QNH96101.1"/>
    </source>
</evidence>
<name>A0A7G7YNN1_9CORY</name>
<sequence>MISALTVCLDRKTTDQPPEDFAEVVNACEGLSIGRLRRIAANVAVEAADLVATMRQKMIDEHGHVGVDAVKSSEVDPVTEVDRASERLIRKRLIQEVPRSRVLGEEGGEQCTQRDAGSPTEGNDLLWVVDPIDGTVNFVYGVPAYAVSIAATFKGVPIAAAVVDVANNLVYSAAVGEEATETAVPDFSTFDAHCAPQSRVVNVTSGVEEAPTASMAAGTTTMATALVATGFAYVAQRRARQAELLAQLLPEVRDIRRMGSAALDLCHVAAGRVDAYYEHGLGPWDHAAGVLIAARAGAIVQMPKLDIPSSEGVQVMATKPALWQPLSQRLSELVTGGVLAPITP</sequence>
<dbReference type="PANTHER" id="PTHR20854:SF4">
    <property type="entry name" value="INOSITOL-1-MONOPHOSPHATASE-RELATED"/>
    <property type="match status" value="1"/>
</dbReference>
<feature type="binding site" evidence="7">
    <location>
        <position position="130"/>
    </location>
    <ligand>
        <name>Mg(2+)</name>
        <dbReference type="ChEBI" id="CHEBI:18420"/>
        <label>1</label>
        <note>catalytic</note>
    </ligand>
</feature>
<accession>A0A7G7YNN1</accession>
<keyword evidence="4 7" id="KW-0479">Metal-binding</keyword>
<reference evidence="9 10" key="1">
    <citation type="submission" date="2019-12" db="EMBL/GenBank/DDBJ databases">
        <title>Corynebacterium sp. nov., isolated from feces of the Anser Albifrons in China.</title>
        <authorList>
            <person name="Liu Q."/>
        </authorList>
    </citation>
    <scope>NUCLEOTIDE SEQUENCE [LARGE SCALE GENOMIC DNA]</scope>
    <source>
        <strain evidence="9 10">23H37-10</strain>
    </source>
</reference>
<dbReference type="GO" id="GO:0046854">
    <property type="term" value="P:phosphatidylinositol phosphate biosynthetic process"/>
    <property type="evidence" value="ECO:0007669"/>
    <property type="project" value="InterPro"/>
</dbReference>
<comment type="similarity">
    <text evidence="3 8">Belongs to the inositol monophosphatase superfamily.</text>
</comment>
<dbReference type="PRINTS" id="PR00377">
    <property type="entry name" value="IMPHPHTASES"/>
</dbReference>
<dbReference type="PANTHER" id="PTHR20854">
    <property type="entry name" value="INOSITOL MONOPHOSPHATASE"/>
    <property type="match status" value="1"/>
</dbReference>
<dbReference type="Gene3D" id="3.40.190.80">
    <property type="match status" value="1"/>
</dbReference>
<dbReference type="KEGG" id="cans:GP473_05010"/>
<comment type="cofactor">
    <cofactor evidence="2 7 8">
        <name>Mg(2+)</name>
        <dbReference type="ChEBI" id="CHEBI:18420"/>
    </cofactor>
</comment>
<dbReference type="InterPro" id="IPR020550">
    <property type="entry name" value="Inositol_monophosphatase_CS"/>
</dbReference>
<dbReference type="PROSITE" id="PS00629">
    <property type="entry name" value="IMP_1"/>
    <property type="match status" value="1"/>
</dbReference>
<evidence type="ECO:0000313" key="10">
    <source>
        <dbReference type="Proteomes" id="UP000515275"/>
    </source>
</evidence>
<keyword evidence="10" id="KW-1185">Reference proteome</keyword>
<dbReference type="InterPro" id="IPR000760">
    <property type="entry name" value="Inositol_monophosphatase-like"/>
</dbReference>
<dbReference type="GO" id="GO:0006020">
    <property type="term" value="P:inositol metabolic process"/>
    <property type="evidence" value="ECO:0007669"/>
    <property type="project" value="TreeGrafter"/>
</dbReference>
<dbReference type="SUPFAM" id="SSF56655">
    <property type="entry name" value="Carbohydrate phosphatase"/>
    <property type="match status" value="1"/>
</dbReference>
<dbReference type="GO" id="GO:0008934">
    <property type="term" value="F:inositol monophosphate 1-phosphatase activity"/>
    <property type="evidence" value="ECO:0007669"/>
    <property type="project" value="InterPro"/>
</dbReference>
<evidence type="ECO:0000256" key="4">
    <source>
        <dbReference type="ARBA" id="ARBA00022723"/>
    </source>
</evidence>
<evidence type="ECO:0000256" key="5">
    <source>
        <dbReference type="ARBA" id="ARBA00022801"/>
    </source>
</evidence>
<organism evidence="9 10">
    <name type="scientific">Corynebacterium anserum</name>
    <dbReference type="NCBI Taxonomy" id="2684406"/>
    <lineage>
        <taxon>Bacteria</taxon>
        <taxon>Bacillati</taxon>
        <taxon>Actinomycetota</taxon>
        <taxon>Actinomycetes</taxon>
        <taxon>Mycobacteriales</taxon>
        <taxon>Corynebacteriaceae</taxon>
        <taxon>Corynebacterium</taxon>
    </lineage>
</organism>
<keyword evidence="5 8" id="KW-0378">Hydrolase</keyword>
<dbReference type="GO" id="GO:0046872">
    <property type="term" value="F:metal ion binding"/>
    <property type="evidence" value="ECO:0007669"/>
    <property type="project" value="UniProtKB-KW"/>
</dbReference>
<dbReference type="PROSITE" id="PS00630">
    <property type="entry name" value="IMP_2"/>
    <property type="match status" value="1"/>
</dbReference>
<evidence type="ECO:0000256" key="8">
    <source>
        <dbReference type="RuleBase" id="RU364068"/>
    </source>
</evidence>
<dbReference type="EC" id="3.1.3.25" evidence="8"/>
<feature type="binding site" evidence="7">
    <location>
        <position position="133"/>
    </location>
    <ligand>
        <name>Mg(2+)</name>
        <dbReference type="ChEBI" id="CHEBI:18420"/>
        <label>1</label>
        <note>catalytic</note>
    </ligand>
</feature>
<evidence type="ECO:0000256" key="3">
    <source>
        <dbReference type="ARBA" id="ARBA00009759"/>
    </source>
</evidence>
<dbReference type="Pfam" id="PF00459">
    <property type="entry name" value="Inositol_P"/>
    <property type="match status" value="1"/>
</dbReference>
<dbReference type="InterPro" id="IPR033942">
    <property type="entry name" value="IMPase"/>
</dbReference>
<evidence type="ECO:0000256" key="7">
    <source>
        <dbReference type="PIRSR" id="PIRSR600760-2"/>
    </source>
</evidence>
<dbReference type="GO" id="GO:0007165">
    <property type="term" value="P:signal transduction"/>
    <property type="evidence" value="ECO:0007669"/>
    <property type="project" value="TreeGrafter"/>
</dbReference>